<proteinExistence type="predicted"/>
<dbReference type="PANTHER" id="PTHR43395">
    <property type="entry name" value="SENSOR HISTIDINE KINASE CHEA"/>
    <property type="match status" value="1"/>
</dbReference>
<accession>T2G6V2</accession>
<dbReference type="InterPro" id="IPR005467">
    <property type="entry name" value="His_kinase_dom"/>
</dbReference>
<evidence type="ECO:0000256" key="11">
    <source>
        <dbReference type="ARBA" id="ARBA00035100"/>
    </source>
</evidence>
<dbReference type="STRING" id="1121448.DGI_0401"/>
<dbReference type="GO" id="GO:0005524">
    <property type="term" value="F:ATP binding"/>
    <property type="evidence" value="ECO:0007669"/>
    <property type="project" value="UniProtKB-KW"/>
</dbReference>
<keyword evidence="17" id="KW-1185">Reference proteome</keyword>
<dbReference type="PROSITE" id="PS50894">
    <property type="entry name" value="HPT"/>
    <property type="match status" value="1"/>
</dbReference>
<dbReference type="SUPFAM" id="SSF47384">
    <property type="entry name" value="Homodimeric domain of signal transducing histidine kinase"/>
    <property type="match status" value="1"/>
</dbReference>
<dbReference type="PROSITE" id="PS50109">
    <property type="entry name" value="HIS_KIN"/>
    <property type="match status" value="1"/>
</dbReference>
<dbReference type="EMBL" id="CP006585">
    <property type="protein sequence ID" value="AGW12320.1"/>
    <property type="molecule type" value="Genomic_DNA"/>
</dbReference>
<dbReference type="InterPro" id="IPR051315">
    <property type="entry name" value="Bact_Chemotaxis_CheA"/>
</dbReference>
<dbReference type="PRINTS" id="PR00344">
    <property type="entry name" value="BCTRLSENSOR"/>
</dbReference>
<dbReference type="InterPro" id="IPR008207">
    <property type="entry name" value="Sig_transdc_His_kin_Hpt_dom"/>
</dbReference>
<dbReference type="InterPro" id="IPR002545">
    <property type="entry name" value="CheW-lke_dom"/>
</dbReference>
<gene>
    <name evidence="16" type="ORF">DGI_0401</name>
</gene>
<organism evidence="16 17">
    <name type="scientific">Megalodesulfovibrio gigas (strain ATCC 19364 / DSM 1382 / NCIMB 9332 / VKM B-1759)</name>
    <name type="common">Desulfovibrio gigas</name>
    <dbReference type="NCBI Taxonomy" id="1121448"/>
    <lineage>
        <taxon>Bacteria</taxon>
        <taxon>Pseudomonadati</taxon>
        <taxon>Thermodesulfobacteriota</taxon>
        <taxon>Desulfovibrionia</taxon>
        <taxon>Desulfovibrionales</taxon>
        <taxon>Desulfovibrionaceae</taxon>
        <taxon>Megalodesulfovibrio</taxon>
    </lineage>
</organism>
<dbReference type="GO" id="GO:0005737">
    <property type="term" value="C:cytoplasm"/>
    <property type="evidence" value="ECO:0007669"/>
    <property type="project" value="InterPro"/>
</dbReference>
<dbReference type="PATRIC" id="fig|1121448.10.peg.401"/>
<keyword evidence="10" id="KW-0902">Two-component regulatory system</keyword>
<dbReference type="eggNOG" id="COG0643">
    <property type="taxonomic scope" value="Bacteria"/>
</dbReference>
<evidence type="ECO:0000256" key="3">
    <source>
        <dbReference type="ARBA" id="ARBA00021495"/>
    </source>
</evidence>
<keyword evidence="6" id="KW-0808">Transferase</keyword>
<dbReference type="Gene3D" id="2.30.30.40">
    <property type="entry name" value="SH3 Domains"/>
    <property type="match status" value="1"/>
</dbReference>
<dbReference type="PROSITE" id="PS50851">
    <property type="entry name" value="CHEW"/>
    <property type="match status" value="1"/>
</dbReference>
<keyword evidence="5 12" id="KW-0597">Phosphoprotein</keyword>
<dbReference type="AlphaFoldDB" id="T2G6V2"/>
<dbReference type="InterPro" id="IPR004105">
    <property type="entry name" value="CheA-like_dim"/>
</dbReference>
<feature type="modified residue" description="Phosphohistidine" evidence="12">
    <location>
        <position position="46"/>
    </location>
</feature>
<dbReference type="Gene3D" id="3.30.565.10">
    <property type="entry name" value="Histidine kinase-like ATPase, C-terminal domain"/>
    <property type="match status" value="1"/>
</dbReference>
<feature type="domain" description="Histidine kinase" evidence="13">
    <location>
        <begin position="350"/>
        <end position="553"/>
    </location>
</feature>
<evidence type="ECO:0000313" key="16">
    <source>
        <dbReference type="EMBL" id="AGW12320.1"/>
    </source>
</evidence>
<dbReference type="RefSeq" id="WP_021758944.1">
    <property type="nucleotide sequence ID" value="NC_022444.1"/>
</dbReference>
<dbReference type="OrthoDB" id="9803176at2"/>
<evidence type="ECO:0000313" key="17">
    <source>
        <dbReference type="Proteomes" id="UP000016587"/>
    </source>
</evidence>
<dbReference type="Proteomes" id="UP000016587">
    <property type="component" value="Chromosome"/>
</dbReference>
<keyword evidence="8" id="KW-0418">Kinase</keyword>
<dbReference type="Pfam" id="PF02518">
    <property type="entry name" value="HATPase_c"/>
    <property type="match status" value="1"/>
</dbReference>
<keyword evidence="9" id="KW-0067">ATP-binding</keyword>
<dbReference type="GO" id="GO:0000155">
    <property type="term" value="F:phosphorelay sensor kinase activity"/>
    <property type="evidence" value="ECO:0007669"/>
    <property type="project" value="InterPro"/>
</dbReference>
<dbReference type="SMART" id="SM00073">
    <property type="entry name" value="HPT"/>
    <property type="match status" value="1"/>
</dbReference>
<dbReference type="KEGG" id="dgg:DGI_0401"/>
<dbReference type="SMART" id="SM01231">
    <property type="entry name" value="H-kinase_dim"/>
    <property type="match status" value="1"/>
</dbReference>
<dbReference type="Pfam" id="PF02895">
    <property type="entry name" value="H-kinase_dim"/>
    <property type="match status" value="1"/>
</dbReference>
<evidence type="ECO:0000256" key="12">
    <source>
        <dbReference type="PROSITE-ProRule" id="PRU00110"/>
    </source>
</evidence>
<evidence type="ECO:0000259" key="15">
    <source>
        <dbReference type="PROSITE" id="PS50894"/>
    </source>
</evidence>
<reference evidence="16 17" key="1">
    <citation type="journal article" date="2013" name="J. Bacteriol.">
        <title>Roles of HynAB and Ech, the only two hydrogenases found in the model sulfate reducer Desulfovibrio gigas.</title>
        <authorList>
            <person name="Morais-Silva F.O."/>
            <person name="Santos C.I."/>
            <person name="Rodrigues R."/>
            <person name="Pereira I.A."/>
            <person name="Rodrigues-Pousada C."/>
        </authorList>
    </citation>
    <scope>NUCLEOTIDE SEQUENCE [LARGE SCALE GENOMIC DNA]</scope>
    <source>
        <strain evidence="17">ATCC 19364 / DSM 1382 / NCIMB 9332 / VKM B-1759</strain>
    </source>
</reference>
<keyword evidence="7" id="KW-0547">Nucleotide-binding</keyword>
<evidence type="ECO:0000256" key="7">
    <source>
        <dbReference type="ARBA" id="ARBA00022741"/>
    </source>
</evidence>
<dbReference type="InterPro" id="IPR036641">
    <property type="entry name" value="HPT_dom_sf"/>
</dbReference>
<dbReference type="InterPro" id="IPR036061">
    <property type="entry name" value="CheW-like_dom_sf"/>
</dbReference>
<dbReference type="SUPFAM" id="SSF50341">
    <property type="entry name" value="CheW-like"/>
    <property type="match status" value="1"/>
</dbReference>
<dbReference type="PANTHER" id="PTHR43395:SF10">
    <property type="entry name" value="CHEMOTAXIS PROTEIN CHEA"/>
    <property type="match status" value="1"/>
</dbReference>
<protein>
    <recommendedName>
        <fullName evidence="3">Chemotaxis protein CheA</fullName>
        <ecNumber evidence="2">2.7.13.3</ecNumber>
    </recommendedName>
</protein>
<evidence type="ECO:0000256" key="8">
    <source>
        <dbReference type="ARBA" id="ARBA00022777"/>
    </source>
</evidence>
<dbReference type="InterPro" id="IPR003594">
    <property type="entry name" value="HATPase_dom"/>
</dbReference>
<dbReference type="SMART" id="SM00387">
    <property type="entry name" value="HATPase_c"/>
    <property type="match status" value="1"/>
</dbReference>
<evidence type="ECO:0000259" key="14">
    <source>
        <dbReference type="PROSITE" id="PS50851"/>
    </source>
</evidence>
<dbReference type="SUPFAM" id="SSF47226">
    <property type="entry name" value="Histidine-containing phosphotransfer domain, HPT domain"/>
    <property type="match status" value="1"/>
</dbReference>
<dbReference type="Gene3D" id="1.10.287.560">
    <property type="entry name" value="Histidine kinase CheA-like, homodimeric domain"/>
    <property type="match status" value="1"/>
</dbReference>
<dbReference type="HOGENOM" id="CLU_000650_3_6_7"/>
<feature type="domain" description="HPt" evidence="15">
    <location>
        <begin position="1"/>
        <end position="103"/>
    </location>
</feature>
<dbReference type="InterPro" id="IPR004358">
    <property type="entry name" value="Sig_transdc_His_kin-like_C"/>
</dbReference>
<evidence type="ECO:0000256" key="5">
    <source>
        <dbReference type="ARBA" id="ARBA00022553"/>
    </source>
</evidence>
<dbReference type="CDD" id="cd00088">
    <property type="entry name" value="HPT"/>
    <property type="match status" value="1"/>
</dbReference>
<feature type="domain" description="CheW-like" evidence="14">
    <location>
        <begin position="555"/>
        <end position="686"/>
    </location>
</feature>
<dbReference type="GO" id="GO:0006935">
    <property type="term" value="P:chemotaxis"/>
    <property type="evidence" value="ECO:0007669"/>
    <property type="project" value="UniProtKB-KW"/>
</dbReference>
<dbReference type="InterPro" id="IPR036097">
    <property type="entry name" value="HisK_dim/P_sf"/>
</dbReference>
<comment type="function">
    <text evidence="11">Involved in the transmission of sensory signals from the chemoreceptors to the flagellar motors. CheA is autophosphorylated; it can transfer its phosphate group to either CheB or CheY.</text>
</comment>
<dbReference type="SUPFAM" id="SSF55874">
    <property type="entry name" value="ATPase domain of HSP90 chaperone/DNA topoisomerase II/histidine kinase"/>
    <property type="match status" value="1"/>
</dbReference>
<dbReference type="FunFam" id="3.30.565.10:FF:000016">
    <property type="entry name" value="Chemotaxis protein CheA, putative"/>
    <property type="match status" value="1"/>
</dbReference>
<keyword evidence="4" id="KW-0145">Chemotaxis</keyword>
<evidence type="ECO:0000256" key="9">
    <source>
        <dbReference type="ARBA" id="ARBA00022840"/>
    </source>
</evidence>
<evidence type="ECO:0000256" key="2">
    <source>
        <dbReference type="ARBA" id="ARBA00012438"/>
    </source>
</evidence>
<dbReference type="Gene3D" id="1.20.120.160">
    <property type="entry name" value="HPT domain"/>
    <property type="match status" value="1"/>
</dbReference>
<evidence type="ECO:0000259" key="13">
    <source>
        <dbReference type="PROSITE" id="PS50109"/>
    </source>
</evidence>
<sequence>MPAMDPYQAYLDEAQELLENLEDLLLRLDQNPEDTECIAGIFRTMHTIKGSGGMFGYSEIARFTHDIETVFDKVRSREIQANSELVSLTFQAKDHLLTLLRQDPAGEPAGIAASDAIIAAFRPFLGSAPSSAAPAPSAAPVAPPPAGPSPTGQPGVCWLRYRPAAQAFFSGVQPLMLLDEVQALGKTRLFCHDDDVPPLAALEPDTIHCWWDVLVLSPHGIDPLRDIFIFEDDAVAQIHPVGPGQVRDADLDAFADTLHSLWQHPPREIQAALAAQHHTLLGFRTAAAPDAAPPPAAPARQQEPVHSGIRVDSQRLDHLVNMVGELVILQSRLTQATRWMAADSPVYRIAEDLERLADELRDTALGLRMLPIGSVVGALRRLVRDAGSLTNKEVELLTEGEETEMDKTVIDRLKDPLMHILRNAVDHGIEAAAIRHAAGKPPKGVVRLAAWHESGEVVIQVSDDGAGVNAAAVHAKAVERGLIAPEAELSYPEICNLLFLPGFSTAAQVSNLSGRGVGMDVVKQSIDALRGTVTMDSVPGQGSTLRIRLPLTLAIIDGLHVVVGKESYIIPLAHVEACQERTVQPDTVREVDAIERMGHLISCISLRALLEIPGDQPEFERVIIVSSDGKQVGLAVDAVVGRQQAVIKPLADIYSHLKWLSGATVSGDGGISLILDVAQLVRHAQARALGS</sequence>
<reference evidence="17" key="2">
    <citation type="submission" date="2013-07" db="EMBL/GenBank/DDBJ databases">
        <authorList>
            <person name="Morais-Silva F.O."/>
            <person name="Rezende A.M."/>
            <person name="Pimentel C."/>
            <person name="Resende D.M."/>
            <person name="Santos C.I."/>
            <person name="Clemente C."/>
            <person name="de Oliveira L.M."/>
            <person name="da Silva S.M."/>
            <person name="Costa D.A."/>
            <person name="Varela-Raposo A."/>
            <person name="Horacio E.C.A."/>
            <person name="Matos M."/>
            <person name="Flores O."/>
            <person name="Ruiz J.C."/>
            <person name="Rodrigues-Pousada C."/>
        </authorList>
    </citation>
    <scope>NUCLEOTIDE SEQUENCE [LARGE SCALE GENOMIC DNA]</scope>
    <source>
        <strain evidence="17">ATCC 19364 / DSM 1382 / NCIMB 9332 / VKM B-1759</strain>
    </source>
</reference>
<dbReference type="EC" id="2.7.13.3" evidence="2"/>
<dbReference type="SMART" id="SM00260">
    <property type="entry name" value="CheW"/>
    <property type="match status" value="1"/>
</dbReference>
<evidence type="ECO:0000256" key="6">
    <source>
        <dbReference type="ARBA" id="ARBA00022679"/>
    </source>
</evidence>
<dbReference type="InterPro" id="IPR037006">
    <property type="entry name" value="CheA-like_homodim_sf"/>
</dbReference>
<evidence type="ECO:0000256" key="4">
    <source>
        <dbReference type="ARBA" id="ARBA00022500"/>
    </source>
</evidence>
<dbReference type="Pfam" id="PF01627">
    <property type="entry name" value="Hpt"/>
    <property type="match status" value="1"/>
</dbReference>
<evidence type="ECO:0000256" key="1">
    <source>
        <dbReference type="ARBA" id="ARBA00000085"/>
    </source>
</evidence>
<name>T2G6V2_MEGG1</name>
<evidence type="ECO:0000256" key="10">
    <source>
        <dbReference type="ARBA" id="ARBA00023012"/>
    </source>
</evidence>
<dbReference type="Pfam" id="PF01584">
    <property type="entry name" value="CheW"/>
    <property type="match status" value="1"/>
</dbReference>
<comment type="catalytic activity">
    <reaction evidence="1">
        <text>ATP + protein L-histidine = ADP + protein N-phospho-L-histidine.</text>
        <dbReference type="EC" id="2.7.13.3"/>
    </reaction>
</comment>
<dbReference type="InterPro" id="IPR036890">
    <property type="entry name" value="HATPase_C_sf"/>
</dbReference>